<evidence type="ECO:0000313" key="6">
    <source>
        <dbReference type="Proteomes" id="UP000092377"/>
    </source>
</evidence>
<proteinExistence type="inferred from homology"/>
<dbReference type="SUPFAM" id="SSF51735">
    <property type="entry name" value="NAD(P)-binding Rossmann-fold domains"/>
    <property type="match status" value="1"/>
</dbReference>
<reference evidence="6" key="1">
    <citation type="submission" date="2016-06" db="EMBL/GenBank/DDBJ databases">
        <authorList>
            <person name="Butler K."/>
        </authorList>
    </citation>
    <scope>NUCLEOTIDE SEQUENCE [LARGE SCALE GENOMIC DNA]</scope>
    <source>
        <strain evidence="6">GCSL-Mp20</strain>
    </source>
</reference>
<feature type="domain" description="Semialdehyde dehydrogenase NAD-binding" evidence="2">
    <location>
        <begin position="6"/>
        <end position="121"/>
    </location>
</feature>
<dbReference type="GO" id="GO:0016620">
    <property type="term" value="F:oxidoreductase activity, acting on the aldehyde or oxo group of donors, NAD or NADP as acceptor"/>
    <property type="evidence" value="ECO:0007669"/>
    <property type="project" value="InterPro"/>
</dbReference>
<dbReference type="CDD" id="cd18129">
    <property type="entry name" value="ASADH_C_USG1_like"/>
    <property type="match status" value="1"/>
</dbReference>
<dbReference type="GO" id="GO:0046983">
    <property type="term" value="F:protein dimerization activity"/>
    <property type="evidence" value="ECO:0007669"/>
    <property type="project" value="InterPro"/>
</dbReference>
<evidence type="ECO:0000313" key="5">
    <source>
        <dbReference type="Proteomes" id="UP000092247"/>
    </source>
</evidence>
<evidence type="ECO:0000256" key="1">
    <source>
        <dbReference type="ARBA" id="ARBA00010584"/>
    </source>
</evidence>
<name>A0A1B8HUU1_9GAMM</name>
<dbReference type="PANTHER" id="PTHR46278">
    <property type="entry name" value="DEHYDROGENASE, PUTATIVE-RELATED"/>
    <property type="match status" value="1"/>
</dbReference>
<dbReference type="STRING" id="368603.AYY16_06405"/>
<dbReference type="PIRSF" id="PIRSF000148">
    <property type="entry name" value="ASA_dh"/>
    <property type="match status" value="1"/>
</dbReference>
<evidence type="ECO:0000259" key="2">
    <source>
        <dbReference type="SMART" id="SM00859"/>
    </source>
</evidence>
<dbReference type="RefSeq" id="WP_067398466.1">
    <property type="nucleotide sequence ID" value="NZ_CBCPID010000002.1"/>
</dbReference>
<dbReference type="EMBL" id="LZEY01000001">
    <property type="protein sequence ID" value="OBU13488.1"/>
    <property type="molecule type" value="Genomic_DNA"/>
</dbReference>
<dbReference type="CDD" id="cd17894">
    <property type="entry name" value="ASADH_USG1_N"/>
    <property type="match status" value="1"/>
</dbReference>
<keyword evidence="6" id="KW-1185">Reference proteome</keyword>
<dbReference type="OrthoDB" id="9805684at2"/>
<dbReference type="NCBIfam" id="NF011456">
    <property type="entry name" value="PRK14874.1"/>
    <property type="match status" value="1"/>
</dbReference>
<protein>
    <submittedName>
        <fullName evidence="4">Aspartate-semialdehyde dehydrogenase</fullName>
    </submittedName>
</protein>
<dbReference type="Gene3D" id="3.40.50.720">
    <property type="entry name" value="NAD(P)-binding Rossmann-like Domain"/>
    <property type="match status" value="1"/>
</dbReference>
<gene>
    <name evidence="3" type="ORF">AYY17_02845</name>
    <name evidence="4" type="ORF">AYY18_01770</name>
</gene>
<dbReference type="GO" id="GO:0051287">
    <property type="term" value="F:NAD binding"/>
    <property type="evidence" value="ECO:0007669"/>
    <property type="project" value="InterPro"/>
</dbReference>
<dbReference type="Pfam" id="PF02774">
    <property type="entry name" value="Semialdhyde_dhC"/>
    <property type="match status" value="1"/>
</dbReference>
<comment type="caution">
    <text evidence="4">The sequence shown here is derived from an EMBL/GenBank/DDBJ whole genome shotgun (WGS) entry which is preliminary data.</text>
</comment>
<organism evidence="4 6">
    <name type="scientific">Morganella psychrotolerans</name>
    <dbReference type="NCBI Taxonomy" id="368603"/>
    <lineage>
        <taxon>Bacteria</taxon>
        <taxon>Pseudomonadati</taxon>
        <taxon>Pseudomonadota</taxon>
        <taxon>Gammaproteobacteria</taxon>
        <taxon>Enterobacterales</taxon>
        <taxon>Morganellaceae</taxon>
        <taxon>Morganella</taxon>
    </lineage>
</organism>
<sequence length="336" mass="36411">MSEGWNIAVLGATGAVGSALVSLLEEREFPVGELFLLAGERSAGESVRMNSKNYLVTDARDFDWSQVQLAFFVAGQDATSAYYEAATDNGCIVIDSSGLFALEPDVPLVVPSVNPQVLGEYRNRNLIALADSSVSQLLTAIRPLVESAGLSRINLTNLLSVSRFGKSAVQELAGESAKLLNGIPPEGGRFGKQLAFNVLPLLADEQGSVTEERRIVEETRKVLQDAGLPISVTCVQSPVFYGNGQVVQLETLRPLGSDEARDELERAGDIQLSDEQDYPTQVTDASGNYFLNIGCLRNDYGIPEILHFWSVADNVQFGGALMAIEIAERLTQEQFY</sequence>
<dbReference type="EMBL" id="LZEX01000001">
    <property type="protein sequence ID" value="OBU11663.1"/>
    <property type="molecule type" value="Genomic_DNA"/>
</dbReference>
<dbReference type="Proteomes" id="UP000092247">
    <property type="component" value="Unassembled WGS sequence"/>
</dbReference>
<reference evidence="4 5" key="2">
    <citation type="submission" date="2016-06" db="EMBL/GenBank/DDBJ databases">
        <authorList>
            <person name="Kjaerup R.B."/>
            <person name="Dalgaard T.S."/>
            <person name="Juul-Madsen H.R."/>
        </authorList>
    </citation>
    <scope>NUCLEOTIDE SEQUENCE [LARGE SCALE GENOMIC DNA]</scope>
    <source>
        <strain evidence="4">GCSL-Mp20</strain>
        <strain evidence="3 5">GCSL-Mp3</strain>
    </source>
</reference>
<dbReference type="InterPro" id="IPR012280">
    <property type="entry name" value="Semialdhyde_DH_dimer_dom"/>
</dbReference>
<dbReference type="GO" id="GO:0008652">
    <property type="term" value="P:amino acid biosynthetic process"/>
    <property type="evidence" value="ECO:0007669"/>
    <property type="project" value="InterPro"/>
</dbReference>
<dbReference type="NCBIfam" id="NF005957">
    <property type="entry name" value="PRK08040.1"/>
    <property type="match status" value="1"/>
</dbReference>
<dbReference type="Proteomes" id="UP000092377">
    <property type="component" value="Unassembled WGS sequence"/>
</dbReference>
<dbReference type="PANTHER" id="PTHR46278:SF2">
    <property type="entry name" value="ASPARTATE-SEMIALDEHYDE DEHYDROGENASE"/>
    <property type="match status" value="1"/>
</dbReference>
<dbReference type="InterPro" id="IPR000534">
    <property type="entry name" value="Semialdehyde_DH_NAD-bd"/>
</dbReference>
<dbReference type="SUPFAM" id="SSF55347">
    <property type="entry name" value="Glyceraldehyde-3-phosphate dehydrogenase-like, C-terminal domain"/>
    <property type="match status" value="1"/>
</dbReference>
<dbReference type="Gene3D" id="3.30.360.10">
    <property type="entry name" value="Dihydrodipicolinate Reductase, domain 2"/>
    <property type="match status" value="1"/>
</dbReference>
<comment type="similarity">
    <text evidence="1">Belongs to the aspartate-semialdehyde dehydrogenase family.</text>
</comment>
<dbReference type="SMART" id="SM00859">
    <property type="entry name" value="Semialdhyde_dh"/>
    <property type="match status" value="1"/>
</dbReference>
<dbReference type="NCBIfam" id="NF004224">
    <property type="entry name" value="PRK05671.1"/>
    <property type="match status" value="1"/>
</dbReference>
<dbReference type="Pfam" id="PF01118">
    <property type="entry name" value="Semialdhyde_dh"/>
    <property type="match status" value="1"/>
</dbReference>
<evidence type="ECO:0000313" key="3">
    <source>
        <dbReference type="EMBL" id="OBU11663.1"/>
    </source>
</evidence>
<accession>A0A1B8HUU1</accession>
<dbReference type="AlphaFoldDB" id="A0A1B8HUU1"/>
<evidence type="ECO:0000313" key="4">
    <source>
        <dbReference type="EMBL" id="OBU13488.1"/>
    </source>
</evidence>
<dbReference type="InterPro" id="IPR036291">
    <property type="entry name" value="NAD(P)-bd_dom_sf"/>
</dbReference>